<dbReference type="InterPro" id="IPR001867">
    <property type="entry name" value="OmpR/PhoB-type_DNA-bd"/>
</dbReference>
<dbReference type="Pfam" id="PF00486">
    <property type="entry name" value="Trans_reg_C"/>
    <property type="match status" value="1"/>
</dbReference>
<evidence type="ECO:0000256" key="3">
    <source>
        <dbReference type="ARBA" id="ARBA00023015"/>
    </source>
</evidence>
<dbReference type="OrthoDB" id="9792810at2"/>
<dbReference type="Gene3D" id="3.40.50.2300">
    <property type="match status" value="1"/>
</dbReference>
<evidence type="ECO:0000256" key="5">
    <source>
        <dbReference type="ARBA" id="ARBA00023163"/>
    </source>
</evidence>
<keyword evidence="5" id="KW-0804">Transcription</keyword>
<evidence type="ECO:0000256" key="7">
    <source>
        <dbReference type="PROSITE-ProRule" id="PRU01091"/>
    </source>
</evidence>
<dbReference type="STRING" id="1278311.GCA_000428705_00844"/>
<dbReference type="SUPFAM" id="SSF52172">
    <property type="entry name" value="CheY-like"/>
    <property type="match status" value="1"/>
</dbReference>
<dbReference type="InterPro" id="IPR036388">
    <property type="entry name" value="WH-like_DNA-bd_sf"/>
</dbReference>
<keyword evidence="2" id="KW-0902">Two-component regulatory system</keyword>
<dbReference type="Gene3D" id="1.10.10.10">
    <property type="entry name" value="Winged helix-like DNA-binding domain superfamily/Winged helix DNA-binding domain"/>
    <property type="match status" value="1"/>
</dbReference>
<dbReference type="GO" id="GO:0000156">
    <property type="term" value="F:phosphorelay response regulator activity"/>
    <property type="evidence" value="ECO:0007669"/>
    <property type="project" value="TreeGrafter"/>
</dbReference>
<dbReference type="Pfam" id="PF00072">
    <property type="entry name" value="Response_reg"/>
    <property type="match status" value="1"/>
</dbReference>
<feature type="domain" description="OmpR/PhoB-type" evidence="9">
    <location>
        <begin position="122"/>
        <end position="220"/>
    </location>
</feature>
<dbReference type="InterPro" id="IPR016032">
    <property type="entry name" value="Sig_transdc_resp-reg_C-effctor"/>
</dbReference>
<keyword evidence="3" id="KW-0805">Transcription regulation</keyword>
<name>A0A449BFS5_HAPAX</name>
<evidence type="ECO:0000259" key="8">
    <source>
        <dbReference type="PROSITE" id="PS50110"/>
    </source>
</evidence>
<dbReference type="GO" id="GO:0006355">
    <property type="term" value="P:regulation of DNA-templated transcription"/>
    <property type="evidence" value="ECO:0007669"/>
    <property type="project" value="InterPro"/>
</dbReference>
<evidence type="ECO:0000259" key="9">
    <source>
        <dbReference type="PROSITE" id="PS51755"/>
    </source>
</evidence>
<dbReference type="InterPro" id="IPR011006">
    <property type="entry name" value="CheY-like_superfamily"/>
</dbReference>
<dbReference type="KEGG" id="aaxa:NCTC10138_01702"/>
<dbReference type="SMART" id="SM00862">
    <property type="entry name" value="Trans_reg_C"/>
    <property type="match status" value="1"/>
</dbReference>
<dbReference type="SMART" id="SM00448">
    <property type="entry name" value="REC"/>
    <property type="match status" value="1"/>
</dbReference>
<dbReference type="GO" id="GO:0032993">
    <property type="term" value="C:protein-DNA complex"/>
    <property type="evidence" value="ECO:0007669"/>
    <property type="project" value="TreeGrafter"/>
</dbReference>
<dbReference type="RefSeq" id="WP_052589857.1">
    <property type="nucleotide sequence ID" value="NZ_LR215048.1"/>
</dbReference>
<dbReference type="GO" id="GO:0000976">
    <property type="term" value="F:transcription cis-regulatory region binding"/>
    <property type="evidence" value="ECO:0007669"/>
    <property type="project" value="TreeGrafter"/>
</dbReference>
<dbReference type="PROSITE" id="PS51755">
    <property type="entry name" value="OMPR_PHOB"/>
    <property type="match status" value="1"/>
</dbReference>
<dbReference type="FunFam" id="1.10.10.10:FF:000018">
    <property type="entry name" value="DNA-binding response regulator ResD"/>
    <property type="match status" value="1"/>
</dbReference>
<dbReference type="AlphaFoldDB" id="A0A449BFS5"/>
<sequence>MLIYFVEDDQSISYIIDKTLEKMGLERQGFQTGKEFLDAYAKKEPNLILLDIMLPDTSGLELLKKVRETNKELPIIIVSALFSEMDKVIALDAGADDYLTKPFGILELTSRIQAKLRKVSSNKIIKYHDVEIDTKKHKVIAAGEEIIFTNKEYEIFMYLIKKNDEVLSKEQIFLDVWRTSFMGETRALDMHVKAIRKKLADVNSKVVIETVYGVGYKLGVE</sequence>
<evidence type="ECO:0000256" key="4">
    <source>
        <dbReference type="ARBA" id="ARBA00023125"/>
    </source>
</evidence>
<dbReference type="CDD" id="cd00383">
    <property type="entry name" value="trans_reg_C"/>
    <property type="match status" value="1"/>
</dbReference>
<evidence type="ECO:0000256" key="6">
    <source>
        <dbReference type="PROSITE-ProRule" id="PRU00169"/>
    </source>
</evidence>
<dbReference type="Proteomes" id="UP000289841">
    <property type="component" value="Chromosome"/>
</dbReference>
<feature type="DNA-binding region" description="OmpR/PhoB-type" evidence="7">
    <location>
        <begin position="122"/>
        <end position="220"/>
    </location>
</feature>
<evidence type="ECO:0000313" key="11">
    <source>
        <dbReference type="Proteomes" id="UP000289841"/>
    </source>
</evidence>
<dbReference type="InterPro" id="IPR039420">
    <property type="entry name" value="WalR-like"/>
</dbReference>
<evidence type="ECO:0000256" key="2">
    <source>
        <dbReference type="ARBA" id="ARBA00023012"/>
    </source>
</evidence>
<dbReference type="InterPro" id="IPR001789">
    <property type="entry name" value="Sig_transdc_resp-reg_receiver"/>
</dbReference>
<evidence type="ECO:0000313" key="10">
    <source>
        <dbReference type="EMBL" id="VEU81304.1"/>
    </source>
</evidence>
<dbReference type="PANTHER" id="PTHR48111:SF1">
    <property type="entry name" value="TWO-COMPONENT RESPONSE REGULATOR ORR33"/>
    <property type="match status" value="1"/>
</dbReference>
<dbReference type="SUPFAM" id="SSF46894">
    <property type="entry name" value="C-terminal effector domain of the bipartite response regulators"/>
    <property type="match status" value="1"/>
</dbReference>
<protein>
    <submittedName>
        <fullName evidence="10">Staphylococcal respiratory response protein A</fullName>
    </submittedName>
</protein>
<dbReference type="EMBL" id="LR215048">
    <property type="protein sequence ID" value="VEU81304.1"/>
    <property type="molecule type" value="Genomic_DNA"/>
</dbReference>
<organism evidence="10 11">
    <name type="scientific">Haploplasma axanthum</name>
    <name type="common">Acholeplasma axanthum</name>
    <dbReference type="NCBI Taxonomy" id="29552"/>
    <lineage>
        <taxon>Bacteria</taxon>
        <taxon>Bacillati</taxon>
        <taxon>Mycoplasmatota</taxon>
        <taxon>Mollicutes</taxon>
        <taxon>Acholeplasmatales</taxon>
        <taxon>Acholeplasmataceae</taxon>
        <taxon>Haploplasma</taxon>
    </lineage>
</organism>
<dbReference type="PANTHER" id="PTHR48111">
    <property type="entry name" value="REGULATOR OF RPOS"/>
    <property type="match status" value="1"/>
</dbReference>
<keyword evidence="1 6" id="KW-0597">Phosphoprotein</keyword>
<dbReference type="Gene3D" id="6.10.250.690">
    <property type="match status" value="1"/>
</dbReference>
<dbReference type="CDD" id="cd17574">
    <property type="entry name" value="REC_OmpR"/>
    <property type="match status" value="1"/>
</dbReference>
<evidence type="ECO:0000256" key="1">
    <source>
        <dbReference type="ARBA" id="ARBA00022553"/>
    </source>
</evidence>
<proteinExistence type="predicted"/>
<feature type="domain" description="Response regulatory" evidence="8">
    <location>
        <begin position="2"/>
        <end position="116"/>
    </location>
</feature>
<reference evidence="10 11" key="1">
    <citation type="submission" date="2019-01" db="EMBL/GenBank/DDBJ databases">
        <authorList>
            <consortium name="Pathogen Informatics"/>
        </authorList>
    </citation>
    <scope>NUCLEOTIDE SEQUENCE [LARGE SCALE GENOMIC DNA]</scope>
    <source>
        <strain evidence="10 11">NCTC10138</strain>
    </source>
</reference>
<dbReference type="GO" id="GO:0005829">
    <property type="term" value="C:cytosol"/>
    <property type="evidence" value="ECO:0007669"/>
    <property type="project" value="TreeGrafter"/>
</dbReference>
<keyword evidence="11" id="KW-1185">Reference proteome</keyword>
<keyword evidence="4 7" id="KW-0238">DNA-binding</keyword>
<gene>
    <name evidence="10" type="primary">srrA</name>
    <name evidence="10" type="ORF">NCTC10138_01702</name>
</gene>
<feature type="modified residue" description="4-aspartylphosphate" evidence="6">
    <location>
        <position position="51"/>
    </location>
</feature>
<accession>A0A449BFS5</accession>
<dbReference type="PROSITE" id="PS50110">
    <property type="entry name" value="RESPONSE_REGULATORY"/>
    <property type="match status" value="1"/>
</dbReference>